<dbReference type="SMART" id="SM00331">
    <property type="entry name" value="PP2C_SIG"/>
    <property type="match status" value="1"/>
</dbReference>
<keyword evidence="4" id="KW-1185">Reference proteome</keyword>
<sequence length="237" mass="25493">MDDAVTWARLRERLQARGRMPELPAGWRHQSAMLSAEGFAYGGDFIVSDLQGSGGLLRTVLVDVCGSGETAVPAALQFAGALESLIRVVPGEELLRDANTYLLRQPSDESIATAVQLDLDLATGHYLIRSAGHPPALVWSAAAREWRIDNSRGTALGVSETPELRESAGVLSPGDALLFYTDGVVESRSTDIDTGIAWLQETARTAYLAGWEGTAQQIIDLVDRGDDDRAVLVLSRC</sequence>
<dbReference type="SUPFAM" id="SSF81606">
    <property type="entry name" value="PP2C-like"/>
    <property type="match status" value="1"/>
</dbReference>
<dbReference type="InterPro" id="IPR052016">
    <property type="entry name" value="Bact_Sigma-Reg"/>
</dbReference>
<keyword evidence="1" id="KW-0378">Hydrolase</keyword>
<dbReference type="Gene3D" id="3.60.40.10">
    <property type="entry name" value="PPM-type phosphatase domain"/>
    <property type="match status" value="1"/>
</dbReference>
<name>A0ABN2BAK2_9ACTN</name>
<evidence type="ECO:0000259" key="2">
    <source>
        <dbReference type="SMART" id="SM00331"/>
    </source>
</evidence>
<gene>
    <name evidence="3" type="ORF">GCM10009788_43190</name>
</gene>
<protein>
    <recommendedName>
        <fullName evidence="2">PPM-type phosphatase domain-containing protein</fullName>
    </recommendedName>
</protein>
<comment type="caution">
    <text evidence="3">The sequence shown here is derived from an EMBL/GenBank/DDBJ whole genome shotgun (WGS) entry which is preliminary data.</text>
</comment>
<dbReference type="InterPro" id="IPR036457">
    <property type="entry name" value="PPM-type-like_dom_sf"/>
</dbReference>
<reference evidence="3 4" key="1">
    <citation type="journal article" date="2019" name="Int. J. Syst. Evol. Microbiol.">
        <title>The Global Catalogue of Microorganisms (GCM) 10K type strain sequencing project: providing services to taxonomists for standard genome sequencing and annotation.</title>
        <authorList>
            <consortium name="The Broad Institute Genomics Platform"/>
            <consortium name="The Broad Institute Genome Sequencing Center for Infectious Disease"/>
            <person name="Wu L."/>
            <person name="Ma J."/>
        </authorList>
    </citation>
    <scope>NUCLEOTIDE SEQUENCE [LARGE SCALE GENOMIC DNA]</scope>
    <source>
        <strain evidence="3 4">JCM 14942</strain>
    </source>
</reference>
<accession>A0ABN2BAK2</accession>
<dbReference type="Pfam" id="PF07228">
    <property type="entry name" value="SpoIIE"/>
    <property type="match status" value="1"/>
</dbReference>
<dbReference type="InterPro" id="IPR001932">
    <property type="entry name" value="PPM-type_phosphatase-like_dom"/>
</dbReference>
<evidence type="ECO:0000313" key="4">
    <source>
        <dbReference type="Proteomes" id="UP001500842"/>
    </source>
</evidence>
<dbReference type="Proteomes" id="UP001500842">
    <property type="component" value="Unassembled WGS sequence"/>
</dbReference>
<proteinExistence type="predicted"/>
<organism evidence="3 4">
    <name type="scientific">Nocardioides humi</name>
    <dbReference type="NCBI Taxonomy" id="449461"/>
    <lineage>
        <taxon>Bacteria</taxon>
        <taxon>Bacillati</taxon>
        <taxon>Actinomycetota</taxon>
        <taxon>Actinomycetes</taxon>
        <taxon>Propionibacteriales</taxon>
        <taxon>Nocardioidaceae</taxon>
        <taxon>Nocardioides</taxon>
    </lineage>
</organism>
<dbReference type="EMBL" id="BAAAOR010000030">
    <property type="protein sequence ID" value="GAA1535744.1"/>
    <property type="molecule type" value="Genomic_DNA"/>
</dbReference>
<dbReference type="RefSeq" id="WP_141007522.1">
    <property type="nucleotide sequence ID" value="NZ_BAAAOR010000030.1"/>
</dbReference>
<evidence type="ECO:0000256" key="1">
    <source>
        <dbReference type="ARBA" id="ARBA00022801"/>
    </source>
</evidence>
<evidence type="ECO:0000313" key="3">
    <source>
        <dbReference type="EMBL" id="GAA1535744.1"/>
    </source>
</evidence>
<feature type="domain" description="PPM-type phosphatase" evidence="2">
    <location>
        <begin position="35"/>
        <end position="236"/>
    </location>
</feature>
<dbReference type="PANTHER" id="PTHR43156">
    <property type="entry name" value="STAGE II SPORULATION PROTEIN E-RELATED"/>
    <property type="match status" value="1"/>
</dbReference>
<dbReference type="PANTHER" id="PTHR43156:SF2">
    <property type="entry name" value="STAGE II SPORULATION PROTEIN E"/>
    <property type="match status" value="1"/>
</dbReference>